<dbReference type="Proteomes" id="UP000295710">
    <property type="component" value="Unassembled WGS sequence"/>
</dbReference>
<organism evidence="1 2">
    <name type="scientific">Extibacter muris</name>
    <dbReference type="NCBI Taxonomy" id="1796622"/>
    <lineage>
        <taxon>Bacteria</taxon>
        <taxon>Bacillati</taxon>
        <taxon>Bacillota</taxon>
        <taxon>Clostridia</taxon>
        <taxon>Lachnospirales</taxon>
        <taxon>Lachnospiraceae</taxon>
        <taxon>Extibacter</taxon>
    </lineage>
</organism>
<dbReference type="AlphaFoldDB" id="A0A4R4FBF7"/>
<keyword evidence="2" id="KW-1185">Reference proteome</keyword>
<reference evidence="1 2" key="1">
    <citation type="journal article" date="2016" name="Nat. Microbiol.">
        <title>The Mouse Intestinal Bacterial Collection (miBC) provides host-specific insight into cultured diversity and functional potential of the gut microbiota.</title>
        <authorList>
            <person name="Lagkouvardos I."/>
            <person name="Pukall R."/>
            <person name="Abt B."/>
            <person name="Foesel B.U."/>
            <person name="Meier-Kolthoff J.P."/>
            <person name="Kumar N."/>
            <person name="Bresciani A."/>
            <person name="Martinez I."/>
            <person name="Just S."/>
            <person name="Ziegler C."/>
            <person name="Brugiroux S."/>
            <person name="Garzetti D."/>
            <person name="Wenning M."/>
            <person name="Bui T.P."/>
            <person name="Wang J."/>
            <person name="Hugenholtz F."/>
            <person name="Plugge C.M."/>
            <person name="Peterson D.A."/>
            <person name="Hornef M.W."/>
            <person name="Baines J.F."/>
            <person name="Smidt H."/>
            <person name="Walter J."/>
            <person name="Kristiansen K."/>
            <person name="Nielsen H.B."/>
            <person name="Haller D."/>
            <person name="Overmann J."/>
            <person name="Stecher B."/>
            <person name="Clavel T."/>
        </authorList>
    </citation>
    <scope>NUCLEOTIDE SEQUENCE [LARGE SCALE GENOMIC DNA]</scope>
    <source>
        <strain evidence="1 2">DSM 28560</strain>
    </source>
</reference>
<comment type="caution">
    <text evidence="1">The sequence shown here is derived from an EMBL/GenBank/DDBJ whole genome shotgun (WGS) entry which is preliminary data.</text>
</comment>
<evidence type="ECO:0000313" key="2">
    <source>
        <dbReference type="Proteomes" id="UP000295710"/>
    </source>
</evidence>
<sequence>MKYGNRTVYKNTEIKTIYLYLFHSYPIRDNFGGETRRKGMEWGKEFHGTTRNFAF</sequence>
<name>A0A4R4FBF7_9FIRM</name>
<evidence type="ECO:0000313" key="1">
    <source>
        <dbReference type="EMBL" id="TDA20588.1"/>
    </source>
</evidence>
<accession>A0A4R4FBF7</accession>
<gene>
    <name evidence="1" type="ORF">E1963_16150</name>
</gene>
<dbReference type="EMBL" id="SMMX01000018">
    <property type="protein sequence ID" value="TDA20588.1"/>
    <property type="molecule type" value="Genomic_DNA"/>
</dbReference>
<proteinExistence type="predicted"/>
<protein>
    <submittedName>
        <fullName evidence="1">Phosphoglycerate mutase</fullName>
    </submittedName>
</protein>